<dbReference type="OrthoDB" id="4227028at2759"/>
<evidence type="ECO:0000313" key="3">
    <source>
        <dbReference type="EMBL" id="KAF2689211.1"/>
    </source>
</evidence>
<dbReference type="GO" id="GO:0015031">
    <property type="term" value="P:protein transport"/>
    <property type="evidence" value="ECO:0007669"/>
    <property type="project" value="TreeGrafter"/>
</dbReference>
<accession>A0A6G1JG49</accession>
<gene>
    <name evidence="3" type="ORF">K458DRAFT_413506</name>
</gene>
<keyword evidence="2" id="KW-0812">Transmembrane</keyword>
<name>A0A6G1JG49_9PLEO</name>
<dbReference type="PIRSF" id="PIRSF022909">
    <property type="entry name" value="UCP022909"/>
    <property type="match status" value="1"/>
</dbReference>
<reference evidence="3" key="1">
    <citation type="journal article" date="2020" name="Stud. Mycol.">
        <title>101 Dothideomycetes genomes: a test case for predicting lifestyles and emergence of pathogens.</title>
        <authorList>
            <person name="Haridas S."/>
            <person name="Albert R."/>
            <person name="Binder M."/>
            <person name="Bloem J."/>
            <person name="Labutti K."/>
            <person name="Salamov A."/>
            <person name="Andreopoulos B."/>
            <person name="Baker S."/>
            <person name="Barry K."/>
            <person name="Bills G."/>
            <person name="Bluhm B."/>
            <person name="Cannon C."/>
            <person name="Castanera R."/>
            <person name="Culley D."/>
            <person name="Daum C."/>
            <person name="Ezra D."/>
            <person name="Gonzalez J."/>
            <person name="Henrissat B."/>
            <person name="Kuo A."/>
            <person name="Liang C."/>
            <person name="Lipzen A."/>
            <person name="Lutzoni F."/>
            <person name="Magnuson J."/>
            <person name="Mondo S."/>
            <person name="Nolan M."/>
            <person name="Ohm R."/>
            <person name="Pangilinan J."/>
            <person name="Park H.-J."/>
            <person name="Ramirez L."/>
            <person name="Alfaro M."/>
            <person name="Sun H."/>
            <person name="Tritt A."/>
            <person name="Yoshinaga Y."/>
            <person name="Zwiers L.-H."/>
            <person name="Turgeon B."/>
            <person name="Goodwin S."/>
            <person name="Spatafora J."/>
            <person name="Crous P."/>
            <person name="Grigoriev I."/>
        </authorList>
    </citation>
    <scope>NUCLEOTIDE SEQUENCE</scope>
    <source>
        <strain evidence="3">CBS 122367</strain>
    </source>
</reference>
<organism evidence="3 4">
    <name type="scientific">Lentithecium fluviatile CBS 122367</name>
    <dbReference type="NCBI Taxonomy" id="1168545"/>
    <lineage>
        <taxon>Eukaryota</taxon>
        <taxon>Fungi</taxon>
        <taxon>Dikarya</taxon>
        <taxon>Ascomycota</taxon>
        <taxon>Pezizomycotina</taxon>
        <taxon>Dothideomycetes</taxon>
        <taxon>Pleosporomycetidae</taxon>
        <taxon>Pleosporales</taxon>
        <taxon>Massarineae</taxon>
        <taxon>Lentitheciaceae</taxon>
        <taxon>Lentithecium</taxon>
    </lineage>
</organism>
<sequence length="152" mass="17750">MDQLPTGLPSLATLSTWRDNFVRNTSEAFTKMQARDYIRLVVIIGAYALLRPYIMKIGARLQERQHERDAMEELLPADIHPNELRTGKKFAIPGVEESDSEEEGEAKPGQWGKRARVRQRKFIREKLEEEERRLREAQEEEEDKDIADLLED</sequence>
<feature type="region of interest" description="Disordered" evidence="1">
    <location>
        <begin position="130"/>
        <end position="152"/>
    </location>
</feature>
<keyword evidence="2" id="KW-1133">Transmembrane helix</keyword>
<feature type="region of interest" description="Disordered" evidence="1">
    <location>
        <begin position="92"/>
        <end position="116"/>
    </location>
</feature>
<dbReference type="EMBL" id="MU005572">
    <property type="protein sequence ID" value="KAF2689211.1"/>
    <property type="molecule type" value="Genomic_DNA"/>
</dbReference>
<dbReference type="Proteomes" id="UP000799291">
    <property type="component" value="Unassembled WGS sequence"/>
</dbReference>
<dbReference type="PANTHER" id="PTHR28199">
    <property type="entry name" value="PROCESSING OF GAS1 AND ALP PROTEIN 2"/>
    <property type="match status" value="1"/>
</dbReference>
<evidence type="ECO:0000313" key="4">
    <source>
        <dbReference type="Proteomes" id="UP000799291"/>
    </source>
</evidence>
<dbReference type="Pfam" id="PF07543">
    <property type="entry name" value="PGA2"/>
    <property type="match status" value="1"/>
</dbReference>
<evidence type="ECO:0000256" key="1">
    <source>
        <dbReference type="SAM" id="MobiDB-lite"/>
    </source>
</evidence>
<keyword evidence="2" id="KW-0472">Membrane</keyword>
<proteinExistence type="predicted"/>
<keyword evidence="4" id="KW-1185">Reference proteome</keyword>
<protein>
    <submittedName>
        <fullName evidence="3">DUF1531-domain-containing protein</fullName>
    </submittedName>
</protein>
<feature type="transmembrane region" description="Helical" evidence="2">
    <location>
        <begin position="37"/>
        <end position="54"/>
    </location>
</feature>
<evidence type="ECO:0000256" key="2">
    <source>
        <dbReference type="SAM" id="Phobius"/>
    </source>
</evidence>
<dbReference type="AlphaFoldDB" id="A0A6G1JG49"/>
<dbReference type="InterPro" id="IPR011431">
    <property type="entry name" value="Trafficking_Pga2"/>
</dbReference>
<dbReference type="PANTHER" id="PTHR28199:SF1">
    <property type="entry name" value="PROCESSING OF GAS1 AND ALP PROTEIN 2"/>
    <property type="match status" value="1"/>
</dbReference>
<feature type="compositionally biased region" description="Acidic residues" evidence="1">
    <location>
        <begin position="138"/>
        <end position="152"/>
    </location>
</feature>